<name>A0AA48L4Y9_9TREE</name>
<keyword evidence="8" id="KW-1185">Reference proteome</keyword>
<dbReference type="Proteomes" id="UP001233271">
    <property type="component" value="Chromosome 4"/>
</dbReference>
<reference evidence="7" key="1">
    <citation type="journal article" date="2023" name="BMC Genomics">
        <title>Chromosome-level genome assemblies of Cutaneotrichosporon spp. (Trichosporonales, Basidiomycota) reveal imbalanced evolution between nucleotide sequences and chromosome synteny.</title>
        <authorList>
            <person name="Kobayashi Y."/>
            <person name="Kayamori A."/>
            <person name="Aoki K."/>
            <person name="Shiwa Y."/>
            <person name="Matsutani M."/>
            <person name="Fujita N."/>
            <person name="Sugita T."/>
            <person name="Iwasaki W."/>
            <person name="Tanaka N."/>
            <person name="Takashima M."/>
        </authorList>
    </citation>
    <scope>NUCLEOTIDE SEQUENCE</scope>
    <source>
        <strain evidence="7">HIS019</strain>
    </source>
</reference>
<evidence type="ECO:0000256" key="6">
    <source>
        <dbReference type="SAM" id="Phobius"/>
    </source>
</evidence>
<feature type="transmembrane region" description="Helical" evidence="6">
    <location>
        <begin position="159"/>
        <end position="183"/>
    </location>
</feature>
<keyword evidence="3 6" id="KW-1133">Transmembrane helix</keyword>
<dbReference type="AlphaFoldDB" id="A0AA48L4Y9"/>
<dbReference type="RefSeq" id="XP_060457285.1">
    <property type="nucleotide sequence ID" value="XM_060600719.1"/>
</dbReference>
<dbReference type="GeneID" id="85495890"/>
<evidence type="ECO:0000256" key="4">
    <source>
        <dbReference type="ARBA" id="ARBA00023136"/>
    </source>
</evidence>
<feature type="transmembrane region" description="Helical" evidence="6">
    <location>
        <begin position="127"/>
        <end position="147"/>
    </location>
</feature>
<evidence type="ECO:0000313" key="7">
    <source>
        <dbReference type="EMBL" id="BEI92020.1"/>
    </source>
</evidence>
<proteinExistence type="predicted"/>
<evidence type="ECO:0000256" key="1">
    <source>
        <dbReference type="ARBA" id="ARBA00004141"/>
    </source>
</evidence>
<gene>
    <name evidence="7" type="ORF">CcaverHIS019_0408400</name>
</gene>
<dbReference type="GO" id="GO:0016020">
    <property type="term" value="C:membrane"/>
    <property type="evidence" value="ECO:0007669"/>
    <property type="project" value="UniProtKB-SubCell"/>
</dbReference>
<evidence type="ECO:0000256" key="2">
    <source>
        <dbReference type="ARBA" id="ARBA00022692"/>
    </source>
</evidence>
<dbReference type="SMART" id="SM00679">
    <property type="entry name" value="CTNS"/>
    <property type="match status" value="2"/>
</dbReference>
<evidence type="ECO:0000313" key="8">
    <source>
        <dbReference type="Proteomes" id="UP001233271"/>
    </source>
</evidence>
<evidence type="ECO:0000256" key="5">
    <source>
        <dbReference type="SAM" id="MobiDB-lite"/>
    </source>
</evidence>
<feature type="region of interest" description="Disordered" evidence="5">
    <location>
        <begin position="232"/>
        <end position="251"/>
    </location>
</feature>
<dbReference type="InterPro" id="IPR006603">
    <property type="entry name" value="PQ-loop_rpt"/>
</dbReference>
<feature type="transmembrane region" description="Helical" evidence="6">
    <location>
        <begin position="39"/>
        <end position="60"/>
    </location>
</feature>
<dbReference type="Gene3D" id="1.20.1280.290">
    <property type="match status" value="2"/>
</dbReference>
<evidence type="ECO:0008006" key="9">
    <source>
        <dbReference type="Google" id="ProtNLM"/>
    </source>
</evidence>
<dbReference type="PANTHER" id="PTHR16201:SF37">
    <property type="entry name" value="PQ-LOOP REPEAT-CONTAINING PROTEIN"/>
    <property type="match status" value="1"/>
</dbReference>
<dbReference type="EMBL" id="AP028215">
    <property type="protein sequence ID" value="BEI92020.1"/>
    <property type="molecule type" value="Genomic_DNA"/>
</dbReference>
<dbReference type="InterPro" id="IPR051415">
    <property type="entry name" value="LAAT-1"/>
</dbReference>
<evidence type="ECO:0000256" key="3">
    <source>
        <dbReference type="ARBA" id="ARBA00022989"/>
    </source>
</evidence>
<feature type="transmembrane region" description="Helical" evidence="6">
    <location>
        <begin position="189"/>
        <end position="212"/>
    </location>
</feature>
<dbReference type="PANTHER" id="PTHR16201">
    <property type="entry name" value="SEVEN TRANSMEMBRANE PROTEIN 1-RELATED"/>
    <property type="match status" value="1"/>
</dbReference>
<feature type="compositionally biased region" description="Low complexity" evidence="5">
    <location>
        <begin position="269"/>
        <end position="279"/>
    </location>
</feature>
<dbReference type="KEGG" id="ccac:CcaHIS019_0408400"/>
<protein>
    <recommendedName>
        <fullName evidence="9">PQ-loop-domain-containing protein</fullName>
    </recommendedName>
</protein>
<comment type="subcellular location">
    <subcellularLocation>
        <location evidence="1">Membrane</location>
        <topology evidence="1">Multi-pass membrane protein</topology>
    </subcellularLocation>
</comment>
<dbReference type="Pfam" id="PF04193">
    <property type="entry name" value="PQ-loop"/>
    <property type="match status" value="2"/>
</dbReference>
<feature type="transmembrane region" description="Helical" evidence="6">
    <location>
        <begin position="101"/>
        <end position="121"/>
    </location>
</feature>
<feature type="transmembrane region" description="Helical" evidence="6">
    <location>
        <begin position="72"/>
        <end position="89"/>
    </location>
</feature>
<accession>A0AA48L4Y9</accession>
<sequence length="295" mass="32546">MKEIPAADKTFATIGAILWSIQVIPQIIKSYRTKSTDGLSPALMFIWACATIFQGSYLVAMRSSIPLQLQPQVFGALGVISWGQCLYYGKKYSLRKTLCCVFTFYVFFAAFETGSVYALWAGQRRGITWPIDMYGWITSALLILGLMPQYYEIYKHKEVVGISLLFMAVDIFGGLFSGISLFFRKHFDSIAFVQYFLVVVLDGVVVILAFILNPMAKKRRAREAALADAENSAGVEDSTMPNPNDSGSAAVSVCDDGSKAGDSYVRTMTKATDSTSSARSTDDYDSIIGREERAV</sequence>
<keyword evidence="2 6" id="KW-0812">Transmembrane</keyword>
<feature type="region of interest" description="Disordered" evidence="5">
    <location>
        <begin position="261"/>
        <end position="295"/>
    </location>
</feature>
<feature type="compositionally biased region" description="Polar residues" evidence="5">
    <location>
        <begin position="239"/>
        <end position="249"/>
    </location>
</feature>
<keyword evidence="4 6" id="KW-0472">Membrane</keyword>
<organism evidence="7 8">
    <name type="scientific">Cutaneotrichosporon cavernicola</name>
    <dbReference type="NCBI Taxonomy" id="279322"/>
    <lineage>
        <taxon>Eukaryota</taxon>
        <taxon>Fungi</taxon>
        <taxon>Dikarya</taxon>
        <taxon>Basidiomycota</taxon>
        <taxon>Agaricomycotina</taxon>
        <taxon>Tremellomycetes</taxon>
        <taxon>Trichosporonales</taxon>
        <taxon>Trichosporonaceae</taxon>
        <taxon>Cutaneotrichosporon</taxon>
    </lineage>
</organism>